<evidence type="ECO:0000256" key="1">
    <source>
        <dbReference type="SAM" id="Coils"/>
    </source>
</evidence>
<comment type="caution">
    <text evidence="2">The sequence shown here is derived from an EMBL/GenBank/DDBJ whole genome shotgun (WGS) entry which is preliminary data.</text>
</comment>
<proteinExistence type="predicted"/>
<keyword evidence="1" id="KW-0175">Coiled coil</keyword>
<dbReference type="AlphaFoldDB" id="A0A834LM19"/>
<keyword evidence="3" id="KW-1185">Reference proteome</keyword>
<gene>
    <name evidence="2" type="ORF">RHSIM_Rhsim05G0098800</name>
</gene>
<evidence type="ECO:0000313" key="3">
    <source>
        <dbReference type="Proteomes" id="UP000626092"/>
    </source>
</evidence>
<name>A0A834LM19_RHOSS</name>
<evidence type="ECO:0000313" key="2">
    <source>
        <dbReference type="EMBL" id="KAF7142239.1"/>
    </source>
</evidence>
<protein>
    <submittedName>
        <fullName evidence="2">Uncharacterized protein</fullName>
    </submittedName>
</protein>
<feature type="coiled-coil region" evidence="1">
    <location>
        <begin position="36"/>
        <end position="70"/>
    </location>
</feature>
<accession>A0A834LM19</accession>
<reference evidence="2" key="1">
    <citation type="submission" date="2019-11" db="EMBL/GenBank/DDBJ databases">
        <authorList>
            <person name="Liu Y."/>
            <person name="Hou J."/>
            <person name="Li T.-Q."/>
            <person name="Guan C.-H."/>
            <person name="Wu X."/>
            <person name="Wu H.-Z."/>
            <person name="Ling F."/>
            <person name="Zhang R."/>
            <person name="Shi X.-G."/>
            <person name="Ren J.-P."/>
            <person name="Chen E.-F."/>
            <person name="Sun J.-M."/>
        </authorList>
    </citation>
    <scope>NUCLEOTIDE SEQUENCE</scope>
    <source>
        <strain evidence="2">Adult_tree_wgs_1</strain>
        <tissue evidence="2">Leaves</tissue>
    </source>
</reference>
<dbReference type="EMBL" id="WJXA01000005">
    <property type="protein sequence ID" value="KAF7142239.1"/>
    <property type="molecule type" value="Genomic_DNA"/>
</dbReference>
<sequence>MDSRLGFIMILVHYSKTLRTSTVLAQKSHGDNGAEASRIRREIDSLQLSKIEIERRISELESQLHEIEGDGQSRGFPFVGGASGGGDYMPFSVEILDNVKIPSERDYCIQFGDLSHECLQWQLALNRNLSAGCSRSAMWHAHNYLVTLERFMCQPREMTCGRQPMVTLPWDSGAALPRPDKQHVARSWWHVTLPCP</sequence>
<dbReference type="Proteomes" id="UP000626092">
    <property type="component" value="Unassembled WGS sequence"/>
</dbReference>
<organism evidence="2 3">
    <name type="scientific">Rhododendron simsii</name>
    <name type="common">Sims's rhododendron</name>
    <dbReference type="NCBI Taxonomy" id="118357"/>
    <lineage>
        <taxon>Eukaryota</taxon>
        <taxon>Viridiplantae</taxon>
        <taxon>Streptophyta</taxon>
        <taxon>Embryophyta</taxon>
        <taxon>Tracheophyta</taxon>
        <taxon>Spermatophyta</taxon>
        <taxon>Magnoliopsida</taxon>
        <taxon>eudicotyledons</taxon>
        <taxon>Gunneridae</taxon>
        <taxon>Pentapetalae</taxon>
        <taxon>asterids</taxon>
        <taxon>Ericales</taxon>
        <taxon>Ericaceae</taxon>
        <taxon>Ericoideae</taxon>
        <taxon>Rhodoreae</taxon>
        <taxon>Rhododendron</taxon>
    </lineage>
</organism>